<dbReference type="Proteomes" id="UP000265882">
    <property type="component" value="Unassembled WGS sequence"/>
</dbReference>
<dbReference type="AlphaFoldDB" id="A0A3A4NP32"/>
<proteinExistence type="predicted"/>
<evidence type="ECO:0000313" key="1">
    <source>
        <dbReference type="EMBL" id="RJP19806.1"/>
    </source>
</evidence>
<reference evidence="1 2" key="1">
    <citation type="journal article" date="2017" name="ISME J.">
        <title>Energy and carbon metabolisms in a deep terrestrial subsurface fluid microbial community.</title>
        <authorList>
            <person name="Momper L."/>
            <person name="Jungbluth S.P."/>
            <person name="Lee M.D."/>
            <person name="Amend J.P."/>
        </authorList>
    </citation>
    <scope>NUCLEOTIDE SEQUENCE [LARGE SCALE GENOMIC DNA]</scope>
    <source>
        <strain evidence="1">SURF_5</strain>
    </source>
</reference>
<protein>
    <submittedName>
        <fullName evidence="1">Uncharacterized protein</fullName>
    </submittedName>
</protein>
<gene>
    <name evidence="1" type="ORF">C4520_12010</name>
</gene>
<comment type="caution">
    <text evidence="1">The sequence shown here is derived from an EMBL/GenBank/DDBJ whole genome shotgun (WGS) entry which is preliminary data.</text>
</comment>
<sequence length="66" mass="7330">MYSEKTAPMRIVNIEECLYCVYYQALGCAGSLKFCTYLNVLLEHGSGTPRCRHMAPIEGADRPISG</sequence>
<name>A0A3A4NP32_ABYX5</name>
<organism evidence="1 2">
    <name type="scientific">Abyssobacteria bacterium (strain SURF_5)</name>
    <dbReference type="NCBI Taxonomy" id="2093360"/>
    <lineage>
        <taxon>Bacteria</taxon>
        <taxon>Pseudomonadati</taxon>
        <taxon>Candidatus Hydrogenedentota</taxon>
        <taxon>Candidatus Abyssobacteria</taxon>
    </lineage>
</organism>
<evidence type="ECO:0000313" key="2">
    <source>
        <dbReference type="Proteomes" id="UP000265882"/>
    </source>
</evidence>
<accession>A0A3A4NP32</accession>
<dbReference type="EMBL" id="QZKU01000084">
    <property type="protein sequence ID" value="RJP19806.1"/>
    <property type="molecule type" value="Genomic_DNA"/>
</dbReference>